<accession>A0A5D4SM79</accession>
<comment type="caution">
    <text evidence="1">The sequence shown here is derived from an EMBL/GenBank/DDBJ whole genome shotgun (WGS) entry which is preliminary data.</text>
</comment>
<dbReference type="Proteomes" id="UP000323732">
    <property type="component" value="Unassembled WGS sequence"/>
</dbReference>
<sequence length="132" mass="15398">MLHNSFLITSKNLPIKLNKQQKAALTRLFKLLKPGQYVYPGVLIRELNVDMRVAYQILDLLKENGYLKELYEVYCPYESKSIGKIYDNLLDLLGDDLEQDCPECGQTINIQKNNLLIYRIIQQVEIAYDEQI</sequence>
<reference evidence="1 2" key="1">
    <citation type="submission" date="2019-08" db="EMBL/GenBank/DDBJ databases">
        <title>Bacillus genomes from the desert of Cuatro Cienegas, Coahuila.</title>
        <authorList>
            <person name="Olmedo-Alvarez G."/>
        </authorList>
    </citation>
    <scope>NUCLEOTIDE SEQUENCE [LARGE SCALE GENOMIC DNA]</scope>
    <source>
        <strain evidence="1 2">CH37_1T</strain>
    </source>
</reference>
<dbReference type="AlphaFoldDB" id="A0A5D4SM79"/>
<name>A0A5D4SM79_9BACI</name>
<dbReference type="EMBL" id="VTES01000003">
    <property type="protein sequence ID" value="TYS64360.1"/>
    <property type="molecule type" value="Genomic_DNA"/>
</dbReference>
<evidence type="ECO:0000313" key="2">
    <source>
        <dbReference type="Proteomes" id="UP000323732"/>
    </source>
</evidence>
<gene>
    <name evidence="1" type="ORF">FZD47_12915</name>
</gene>
<dbReference type="RefSeq" id="WP_187445430.1">
    <property type="nucleotide sequence ID" value="NZ_VTES01000003.1"/>
</dbReference>
<evidence type="ECO:0000313" key="1">
    <source>
        <dbReference type="EMBL" id="TYS64360.1"/>
    </source>
</evidence>
<protein>
    <submittedName>
        <fullName evidence="1">Uncharacterized protein</fullName>
    </submittedName>
</protein>
<proteinExistence type="predicted"/>
<organism evidence="1 2">
    <name type="scientific">Bacillus infantis</name>
    <dbReference type="NCBI Taxonomy" id="324767"/>
    <lineage>
        <taxon>Bacteria</taxon>
        <taxon>Bacillati</taxon>
        <taxon>Bacillota</taxon>
        <taxon>Bacilli</taxon>
        <taxon>Bacillales</taxon>
        <taxon>Bacillaceae</taxon>
        <taxon>Bacillus</taxon>
    </lineage>
</organism>